<keyword evidence="6" id="KW-0456">Lyase</keyword>
<dbReference type="InterPro" id="IPR036778">
    <property type="entry name" value="OHCU_decarboxylase_sf"/>
</dbReference>
<name>A0A542E220_9MICO</name>
<dbReference type="Gene3D" id="1.10.3330.10">
    <property type="entry name" value="Oxo-4-hydroxy-4-carboxy-5-ureidoimidazoline decarboxylase"/>
    <property type="match status" value="1"/>
</dbReference>
<feature type="domain" description="Oxo-4-hydroxy-4-carboxy-5-ureidoimidazoline decarboxylase" evidence="7">
    <location>
        <begin position="12"/>
        <end position="163"/>
    </location>
</feature>
<dbReference type="GO" id="GO:0019628">
    <property type="term" value="P:urate catabolic process"/>
    <property type="evidence" value="ECO:0007669"/>
    <property type="project" value="TreeGrafter"/>
</dbReference>
<dbReference type="InterPro" id="IPR017595">
    <property type="entry name" value="OHCU_decarboxylase-2"/>
</dbReference>
<dbReference type="RefSeq" id="WP_141848672.1">
    <property type="nucleotide sequence ID" value="NZ_BAAAPR010000014.1"/>
</dbReference>
<evidence type="ECO:0000256" key="5">
    <source>
        <dbReference type="ARBA" id="ARBA00022793"/>
    </source>
</evidence>
<dbReference type="EMBL" id="VFMN01000001">
    <property type="protein sequence ID" value="TQJ09274.1"/>
    <property type="molecule type" value="Genomic_DNA"/>
</dbReference>
<dbReference type="PANTHER" id="PTHR43466:SF1">
    <property type="entry name" value="2-OXO-4-HYDROXY-4-CARBOXY-5-UREIDOIMIDAZOLINE DECARBOXYLASE-RELATED"/>
    <property type="match status" value="1"/>
</dbReference>
<protein>
    <recommendedName>
        <fullName evidence="3">2-oxo-4-hydroxy-4-carboxy-5-ureidoimidazoline decarboxylase</fullName>
        <ecNumber evidence="3">4.1.1.97</ecNumber>
    </recommendedName>
</protein>
<dbReference type="GO" id="GO:0006144">
    <property type="term" value="P:purine nucleobase metabolic process"/>
    <property type="evidence" value="ECO:0007669"/>
    <property type="project" value="UniProtKB-KW"/>
</dbReference>
<keyword evidence="9" id="KW-1185">Reference proteome</keyword>
<keyword evidence="4" id="KW-0659">Purine metabolism</keyword>
<evidence type="ECO:0000313" key="9">
    <source>
        <dbReference type="Proteomes" id="UP000317893"/>
    </source>
</evidence>
<evidence type="ECO:0000256" key="6">
    <source>
        <dbReference type="ARBA" id="ARBA00023239"/>
    </source>
</evidence>
<dbReference type="GO" id="GO:0051997">
    <property type="term" value="F:2-oxo-4-hydroxy-4-carboxy-5-ureidoimidazoline decarboxylase activity"/>
    <property type="evidence" value="ECO:0007669"/>
    <property type="project" value="UniProtKB-EC"/>
</dbReference>
<proteinExistence type="predicted"/>
<dbReference type="AlphaFoldDB" id="A0A542E220"/>
<comment type="pathway">
    <text evidence="2">Purine metabolism; urate degradation; (S)-allantoin from urate: step 3/3.</text>
</comment>
<sequence length="180" mass="18933">MSASAGVAAFDELPREEALALLGTCLAVPRWAAQVADGRPYDAWEPLRDNAARAAAELTDGELETALARHPRLGERAGAGHDAAHSRREQAGLTASGDGLAERLAAGNAAYEARFDRVFLLRAAGRDGAQVLAELERRLGNDDATERAETVANLGEIALLRLEGAVAGLATTAHRRESDA</sequence>
<organism evidence="8 9">
    <name type="scientific">Lapillicoccus jejuensis</name>
    <dbReference type="NCBI Taxonomy" id="402171"/>
    <lineage>
        <taxon>Bacteria</taxon>
        <taxon>Bacillati</taxon>
        <taxon>Actinomycetota</taxon>
        <taxon>Actinomycetes</taxon>
        <taxon>Micrococcales</taxon>
        <taxon>Intrasporangiaceae</taxon>
        <taxon>Lapillicoccus</taxon>
    </lineage>
</organism>
<keyword evidence="5" id="KW-0210">Decarboxylase</keyword>
<dbReference type="Proteomes" id="UP000317893">
    <property type="component" value="Unassembled WGS sequence"/>
</dbReference>
<evidence type="ECO:0000259" key="7">
    <source>
        <dbReference type="Pfam" id="PF09349"/>
    </source>
</evidence>
<evidence type="ECO:0000256" key="4">
    <source>
        <dbReference type="ARBA" id="ARBA00022631"/>
    </source>
</evidence>
<accession>A0A542E220</accession>
<dbReference type="PANTHER" id="PTHR43466">
    <property type="entry name" value="2-OXO-4-HYDROXY-4-CARBOXY-5-UREIDOIMIDAZOLINE DECARBOXYLASE-RELATED"/>
    <property type="match status" value="1"/>
</dbReference>
<comment type="caution">
    <text evidence="8">The sequence shown here is derived from an EMBL/GenBank/DDBJ whole genome shotgun (WGS) entry which is preliminary data.</text>
</comment>
<dbReference type="SUPFAM" id="SSF158694">
    <property type="entry name" value="UraD-Like"/>
    <property type="match status" value="1"/>
</dbReference>
<dbReference type="EC" id="4.1.1.97" evidence="3"/>
<dbReference type="NCBIfam" id="TIGR03180">
    <property type="entry name" value="UraD_2"/>
    <property type="match status" value="1"/>
</dbReference>
<evidence type="ECO:0000313" key="8">
    <source>
        <dbReference type="EMBL" id="TQJ09274.1"/>
    </source>
</evidence>
<evidence type="ECO:0000256" key="3">
    <source>
        <dbReference type="ARBA" id="ARBA00012257"/>
    </source>
</evidence>
<dbReference type="NCBIfam" id="NF010372">
    <property type="entry name" value="PRK13798.1"/>
    <property type="match status" value="1"/>
</dbReference>
<dbReference type="InterPro" id="IPR018020">
    <property type="entry name" value="OHCU_decarboxylase"/>
</dbReference>
<gene>
    <name evidence="8" type="ORF">FB458_2384</name>
</gene>
<evidence type="ECO:0000256" key="2">
    <source>
        <dbReference type="ARBA" id="ARBA00004754"/>
    </source>
</evidence>
<dbReference type="Pfam" id="PF09349">
    <property type="entry name" value="OHCU_decarbox"/>
    <property type="match status" value="1"/>
</dbReference>
<evidence type="ECO:0000256" key="1">
    <source>
        <dbReference type="ARBA" id="ARBA00001163"/>
    </source>
</evidence>
<dbReference type="OrthoDB" id="5243781at2"/>
<comment type="catalytic activity">
    <reaction evidence="1">
        <text>5-hydroxy-2-oxo-4-ureido-2,5-dihydro-1H-imidazole-5-carboxylate + H(+) = (S)-allantoin + CO2</text>
        <dbReference type="Rhea" id="RHEA:26301"/>
        <dbReference type="ChEBI" id="CHEBI:15378"/>
        <dbReference type="ChEBI" id="CHEBI:15678"/>
        <dbReference type="ChEBI" id="CHEBI:16526"/>
        <dbReference type="ChEBI" id="CHEBI:58639"/>
        <dbReference type="EC" id="4.1.1.97"/>
    </reaction>
</comment>
<reference evidence="8 9" key="1">
    <citation type="submission" date="2019-06" db="EMBL/GenBank/DDBJ databases">
        <title>Sequencing the genomes of 1000 actinobacteria strains.</title>
        <authorList>
            <person name="Klenk H.-P."/>
        </authorList>
    </citation>
    <scope>NUCLEOTIDE SEQUENCE [LARGE SCALE GENOMIC DNA]</scope>
    <source>
        <strain evidence="8 9">DSM 18607</strain>
    </source>
</reference>